<dbReference type="GO" id="GO:0005975">
    <property type="term" value="P:carbohydrate metabolic process"/>
    <property type="evidence" value="ECO:0007669"/>
    <property type="project" value="InterPro"/>
</dbReference>
<reference evidence="4 5" key="1">
    <citation type="journal article" date="2014" name="Agronomy (Basel)">
        <title>A Draft Genome Sequence for Ensete ventricosum, the Drought-Tolerant Tree Against Hunger.</title>
        <authorList>
            <person name="Harrison J."/>
            <person name="Moore K.A."/>
            <person name="Paszkiewicz K."/>
            <person name="Jones T."/>
            <person name="Grant M."/>
            <person name="Ambacheew D."/>
            <person name="Muzemil S."/>
            <person name="Studholme D.J."/>
        </authorList>
    </citation>
    <scope>NUCLEOTIDE SEQUENCE [LARGE SCALE GENOMIC DNA]</scope>
</reference>
<evidence type="ECO:0000313" key="5">
    <source>
        <dbReference type="Proteomes" id="UP000287651"/>
    </source>
</evidence>
<keyword evidence="2" id="KW-0732">Signal</keyword>
<dbReference type="Proteomes" id="UP000287651">
    <property type="component" value="Unassembled WGS sequence"/>
</dbReference>
<dbReference type="Gene3D" id="3.20.20.80">
    <property type="entry name" value="Glycosidases"/>
    <property type="match status" value="1"/>
</dbReference>
<dbReference type="PROSITE" id="PS50228">
    <property type="entry name" value="SUEL_LECTIN"/>
    <property type="match status" value="1"/>
</dbReference>
<dbReference type="InterPro" id="IPR000922">
    <property type="entry name" value="Lectin_gal-bd_dom"/>
</dbReference>
<dbReference type="CDD" id="cd22842">
    <property type="entry name" value="Gal_Rha_Lectin_BGal"/>
    <property type="match status" value="1"/>
</dbReference>
<dbReference type="GO" id="GO:0030246">
    <property type="term" value="F:carbohydrate binding"/>
    <property type="evidence" value="ECO:0007669"/>
    <property type="project" value="InterPro"/>
</dbReference>
<feature type="domain" description="SUEL-type lectin" evidence="3">
    <location>
        <begin position="337"/>
        <end position="387"/>
    </location>
</feature>
<name>A0A426YLD5_ENSVE</name>
<protein>
    <recommendedName>
        <fullName evidence="3">SUEL-type lectin domain-containing protein</fullName>
    </recommendedName>
</protein>
<feature type="signal peptide" evidence="2">
    <location>
        <begin position="1"/>
        <end position="43"/>
    </location>
</feature>
<dbReference type="GO" id="GO:0004553">
    <property type="term" value="F:hydrolase activity, hydrolyzing O-glycosyl compounds"/>
    <property type="evidence" value="ECO:0007669"/>
    <property type="project" value="InterPro"/>
</dbReference>
<evidence type="ECO:0000256" key="2">
    <source>
        <dbReference type="SAM" id="SignalP"/>
    </source>
</evidence>
<dbReference type="AlphaFoldDB" id="A0A426YLD5"/>
<dbReference type="InterPro" id="IPR001944">
    <property type="entry name" value="Glycoside_Hdrlase_35"/>
</dbReference>
<dbReference type="PANTHER" id="PTHR23421">
    <property type="entry name" value="BETA-GALACTOSIDASE RELATED"/>
    <property type="match status" value="1"/>
</dbReference>
<accession>A0A426YLD5</accession>
<organism evidence="4 5">
    <name type="scientific">Ensete ventricosum</name>
    <name type="common">Abyssinian banana</name>
    <name type="synonym">Musa ensete</name>
    <dbReference type="NCBI Taxonomy" id="4639"/>
    <lineage>
        <taxon>Eukaryota</taxon>
        <taxon>Viridiplantae</taxon>
        <taxon>Streptophyta</taxon>
        <taxon>Embryophyta</taxon>
        <taxon>Tracheophyta</taxon>
        <taxon>Spermatophyta</taxon>
        <taxon>Magnoliopsida</taxon>
        <taxon>Liliopsida</taxon>
        <taxon>Zingiberales</taxon>
        <taxon>Musaceae</taxon>
        <taxon>Ensete</taxon>
    </lineage>
</organism>
<feature type="chain" id="PRO_5019238621" description="SUEL-type lectin domain-containing protein" evidence="2">
    <location>
        <begin position="44"/>
        <end position="426"/>
    </location>
</feature>
<evidence type="ECO:0000256" key="1">
    <source>
        <dbReference type="SAM" id="MobiDB-lite"/>
    </source>
</evidence>
<evidence type="ECO:0000313" key="4">
    <source>
        <dbReference type="EMBL" id="RRT52535.1"/>
    </source>
</evidence>
<sequence>MASRCSLHHPTPWATMAVSPETTARSSIRTLFLLTLLVSDVEGRRGGTSQGVKYDSRSLIINGRIQLLFSGSVHYPRSTPEVENEYNNVAHAYKDAGLRYVQWVGNMGDVQGEVCSRVFGDPPSQRSAEDLAYSVARFFSKNGTLVNYYMVITASLLDNKARRKKKAYRNGFGCSLTVSWRNKLWKARVYENPGMKACAAFLSNSNRKIDGTVNFKGDFTAQCEDVPRSQGNQHEQPVADAQGPRSESEKLGIFDEKGVNNVNWTQAQNDTPIAWYHVPRSLLKPKDNLMVVFEEHRGKPEGIVMMTVKRDNICTFVSELFPGQALSSLRESSKLRTVAHPEAHLKCTGKKVIRSIAFASFGNPEGLCGNCSRGSCHAPQTKPVVEKVTFHYHATHLSSSTPTHPPLRSTLPDLLGKEELRVVDVV</sequence>
<comment type="caution">
    <text evidence="4">The sequence shown here is derived from an EMBL/GenBank/DDBJ whole genome shotgun (WGS) entry which is preliminary data.</text>
</comment>
<proteinExistence type="predicted"/>
<feature type="region of interest" description="Disordered" evidence="1">
    <location>
        <begin position="224"/>
        <end position="247"/>
    </location>
</feature>
<evidence type="ECO:0000259" key="3">
    <source>
        <dbReference type="PROSITE" id="PS50228"/>
    </source>
</evidence>
<dbReference type="EMBL" id="AMZH03011617">
    <property type="protein sequence ID" value="RRT52535.1"/>
    <property type="molecule type" value="Genomic_DNA"/>
</dbReference>
<gene>
    <name evidence="4" type="ORF">B296_00040236</name>
</gene>